<reference evidence="3 4" key="1">
    <citation type="submission" date="2024-06" db="EMBL/GenBank/DDBJ databases">
        <title>The Natural Products Discovery Center: Release of the First 8490 Sequenced Strains for Exploring Actinobacteria Biosynthetic Diversity.</title>
        <authorList>
            <person name="Kalkreuter E."/>
            <person name="Kautsar S.A."/>
            <person name="Yang D."/>
            <person name="Bader C.D."/>
            <person name="Teijaro C.N."/>
            <person name="Fluegel L."/>
            <person name="Davis C.M."/>
            <person name="Simpson J.R."/>
            <person name="Lauterbach L."/>
            <person name="Steele A.D."/>
            <person name="Gui C."/>
            <person name="Meng S."/>
            <person name="Li G."/>
            <person name="Viehrig K."/>
            <person name="Ye F."/>
            <person name="Su P."/>
            <person name="Kiefer A.F."/>
            <person name="Nichols A."/>
            <person name="Cepeda A.J."/>
            <person name="Yan W."/>
            <person name="Fan B."/>
            <person name="Jiang Y."/>
            <person name="Adhikari A."/>
            <person name="Zheng C.-J."/>
            <person name="Schuster L."/>
            <person name="Cowan T.M."/>
            <person name="Smanski M.J."/>
            <person name="Chevrette M.G."/>
            <person name="De Carvalho L.P.S."/>
            <person name="Shen B."/>
        </authorList>
    </citation>
    <scope>NUCLEOTIDE SEQUENCE [LARGE SCALE GENOMIC DNA]</scope>
    <source>
        <strain evidence="3 4">NPDC045974</strain>
    </source>
</reference>
<evidence type="ECO:0000313" key="3">
    <source>
        <dbReference type="EMBL" id="MEU7074178.1"/>
    </source>
</evidence>
<feature type="transmembrane region" description="Helical" evidence="2">
    <location>
        <begin position="312"/>
        <end position="336"/>
    </location>
</feature>
<dbReference type="Proteomes" id="UP001551329">
    <property type="component" value="Unassembled WGS sequence"/>
</dbReference>
<feature type="compositionally biased region" description="Low complexity" evidence="1">
    <location>
        <begin position="85"/>
        <end position="125"/>
    </location>
</feature>
<feature type="region of interest" description="Disordered" evidence="1">
    <location>
        <begin position="1"/>
        <end position="300"/>
    </location>
</feature>
<feature type="compositionally biased region" description="Low complexity" evidence="1">
    <location>
        <begin position="135"/>
        <end position="150"/>
    </location>
</feature>
<evidence type="ECO:0000256" key="2">
    <source>
        <dbReference type="SAM" id="Phobius"/>
    </source>
</evidence>
<evidence type="ECO:0000313" key="4">
    <source>
        <dbReference type="Proteomes" id="UP001551329"/>
    </source>
</evidence>
<feature type="compositionally biased region" description="Pro residues" evidence="1">
    <location>
        <begin position="169"/>
        <end position="179"/>
    </location>
</feature>
<protein>
    <submittedName>
        <fullName evidence="3">Uncharacterized protein</fullName>
    </submittedName>
</protein>
<gene>
    <name evidence="3" type="ORF">AB0A88_29235</name>
</gene>
<feature type="compositionally biased region" description="Low complexity" evidence="1">
    <location>
        <begin position="287"/>
        <end position="300"/>
    </location>
</feature>
<comment type="caution">
    <text evidence="3">The sequence shown here is derived from an EMBL/GenBank/DDBJ whole genome shotgun (WGS) entry which is preliminary data.</text>
</comment>
<keyword evidence="4" id="KW-1185">Reference proteome</keyword>
<keyword evidence="2" id="KW-0472">Membrane</keyword>
<evidence type="ECO:0000256" key="1">
    <source>
        <dbReference type="SAM" id="MobiDB-lite"/>
    </source>
</evidence>
<accession>A0ABV3CJ56</accession>
<dbReference type="EMBL" id="JBEZAE010000024">
    <property type="protein sequence ID" value="MEU7074178.1"/>
    <property type="molecule type" value="Genomic_DNA"/>
</dbReference>
<feature type="compositionally biased region" description="Low complexity" evidence="1">
    <location>
        <begin position="156"/>
        <end position="168"/>
    </location>
</feature>
<feature type="compositionally biased region" description="Low complexity" evidence="1">
    <location>
        <begin position="45"/>
        <end position="71"/>
    </location>
</feature>
<feature type="compositionally biased region" description="Pro residues" evidence="1">
    <location>
        <begin position="267"/>
        <end position="278"/>
    </location>
</feature>
<feature type="compositionally biased region" description="Pro residues" evidence="1">
    <location>
        <begin position="72"/>
        <end position="84"/>
    </location>
</feature>
<proteinExistence type="predicted"/>
<keyword evidence="2" id="KW-0812">Transmembrane</keyword>
<sequence>MTAEHPRPTSRITDALLPPPPPAAQAPARHATAPTAQEPRERGTAPAQANAPAPAAPHASAPNPHGAAERPTAPPAPRSAPAPAPRVAAPAAEETAERPAQANAPVSAPAPHAPAPTTHGSAPRPTTTPAPASPRPASTGAPALPAAAPAAPRPAKPTGAPQSQAAPVPARPASPPAPASRPATGPATGVSCRTAVSAPLPQETAPLSPRQAPVTARAWAAPSGADDLPEVERTTRLRAIRGTSGADRPSRTPASPPSRTPASPSKPTSPPTPTPASPPTYGYGLAGTLPPETPVETTTRLRPVRPRRTGRVLAVTACVVLGGGLIGGALAGIWLASAEPARPAEPAGYTEAKDLWHNAPVDTLFPRTLPGPGAGPGAAARTWTRIVVAPDAPCSPAVLGKGLLATLTPLGCERVLRATYTDATASSVITVGLVFTRADAEVQRTLGQGSGGLTARLGEDVPPALSGPSTVAARFGARQRASWWLSAPADLPVVVTAVSGFADGRALDRPQPADRAMARGRTDATAQSGLGHEAKGITARFEALLRKAVAATVKEKENAR</sequence>
<dbReference type="RefSeq" id="WP_358476469.1">
    <property type="nucleotide sequence ID" value="NZ_JBEZAE010000024.1"/>
</dbReference>
<organism evidence="3 4">
    <name type="scientific">Streptomyces narbonensis</name>
    <dbReference type="NCBI Taxonomy" id="67333"/>
    <lineage>
        <taxon>Bacteria</taxon>
        <taxon>Bacillati</taxon>
        <taxon>Actinomycetota</taxon>
        <taxon>Actinomycetes</taxon>
        <taxon>Kitasatosporales</taxon>
        <taxon>Streptomycetaceae</taxon>
        <taxon>Streptomyces</taxon>
    </lineage>
</organism>
<keyword evidence="2" id="KW-1133">Transmembrane helix</keyword>
<name>A0ABV3CJ56_9ACTN</name>
<feature type="compositionally biased region" description="Low complexity" evidence="1">
    <location>
        <begin position="25"/>
        <end position="37"/>
    </location>
</feature>